<reference evidence="2 3" key="1">
    <citation type="submission" date="2011-02" db="EMBL/GenBank/DDBJ databases">
        <title>The Genome Sequence of Sphaeroforma arctica JP610.</title>
        <authorList>
            <consortium name="The Broad Institute Genome Sequencing Platform"/>
            <person name="Russ C."/>
            <person name="Cuomo C."/>
            <person name="Young S.K."/>
            <person name="Zeng Q."/>
            <person name="Gargeya S."/>
            <person name="Alvarado L."/>
            <person name="Berlin A."/>
            <person name="Chapman S.B."/>
            <person name="Chen Z."/>
            <person name="Freedman E."/>
            <person name="Gellesch M."/>
            <person name="Goldberg J."/>
            <person name="Griggs A."/>
            <person name="Gujja S."/>
            <person name="Heilman E."/>
            <person name="Heiman D."/>
            <person name="Howarth C."/>
            <person name="Mehta T."/>
            <person name="Neiman D."/>
            <person name="Pearson M."/>
            <person name="Roberts A."/>
            <person name="Saif S."/>
            <person name="Shea T."/>
            <person name="Shenoy N."/>
            <person name="Sisk P."/>
            <person name="Stolte C."/>
            <person name="Sykes S."/>
            <person name="White J."/>
            <person name="Yandava C."/>
            <person name="Burger G."/>
            <person name="Gray M.W."/>
            <person name="Holland P.W.H."/>
            <person name="King N."/>
            <person name="Lang F.B.F."/>
            <person name="Roger A.J."/>
            <person name="Ruiz-Trillo I."/>
            <person name="Haas B."/>
            <person name="Nusbaum C."/>
            <person name="Birren B."/>
        </authorList>
    </citation>
    <scope>NUCLEOTIDE SEQUENCE [LARGE SCALE GENOMIC DNA]</scope>
    <source>
        <strain evidence="2 3">JP610</strain>
    </source>
</reference>
<dbReference type="EMBL" id="KQ241833">
    <property type="protein sequence ID" value="KNC83445.1"/>
    <property type="molecule type" value="Genomic_DNA"/>
</dbReference>
<evidence type="ECO:0000313" key="2">
    <source>
        <dbReference type="EMBL" id="KNC83445.1"/>
    </source>
</evidence>
<evidence type="ECO:0000313" key="3">
    <source>
        <dbReference type="Proteomes" id="UP000054560"/>
    </source>
</evidence>
<gene>
    <name evidence="2" type="ORF">SARC_04310</name>
</gene>
<dbReference type="GeneID" id="25904814"/>
<feature type="compositionally biased region" description="Polar residues" evidence="1">
    <location>
        <begin position="223"/>
        <end position="238"/>
    </location>
</feature>
<feature type="compositionally biased region" description="Pro residues" evidence="1">
    <location>
        <begin position="246"/>
        <end position="269"/>
    </location>
</feature>
<proteinExistence type="predicted"/>
<dbReference type="RefSeq" id="XP_014157347.1">
    <property type="nucleotide sequence ID" value="XM_014301872.1"/>
</dbReference>
<accession>A0A0L0G2Y9</accession>
<sequence>MNGRDKNMERLRLGEIIHRLTVNKNELFRKWHDRIPIPTSTLNENFYRFIVDDRVYRYLHPALRYFASAWQRYTKLVRDGFALTGPSCFKIWRASYTYEMRPAEIIKCYISDMQEIIPEIEPDDTVVVYQKFMSVAMIIMAGISDYSLVSLILLNVALAIGVSQEDTKHCMQNFQIKSRGRVFVTVSILYLRGDHVEGQGHLNILPVTLLSCYQPILLPSNSTSLATQPSHPATQPSRPATQPSPANQPSPAQPSQPAQPSPAQPSQPS</sequence>
<keyword evidence="3" id="KW-1185">Reference proteome</keyword>
<feature type="region of interest" description="Disordered" evidence="1">
    <location>
        <begin position="223"/>
        <end position="269"/>
    </location>
</feature>
<evidence type="ECO:0000256" key="1">
    <source>
        <dbReference type="SAM" id="MobiDB-lite"/>
    </source>
</evidence>
<organism evidence="2 3">
    <name type="scientific">Sphaeroforma arctica JP610</name>
    <dbReference type="NCBI Taxonomy" id="667725"/>
    <lineage>
        <taxon>Eukaryota</taxon>
        <taxon>Ichthyosporea</taxon>
        <taxon>Ichthyophonida</taxon>
        <taxon>Sphaeroforma</taxon>
    </lineage>
</organism>
<name>A0A0L0G2Y9_9EUKA</name>
<dbReference type="AlphaFoldDB" id="A0A0L0G2Y9"/>
<protein>
    <submittedName>
        <fullName evidence="2">Uncharacterized protein</fullName>
    </submittedName>
</protein>
<dbReference type="Proteomes" id="UP000054560">
    <property type="component" value="Unassembled WGS sequence"/>
</dbReference>